<evidence type="ECO:0000256" key="1">
    <source>
        <dbReference type="SAM" id="Phobius"/>
    </source>
</evidence>
<accession>A0ABQ2BXJ4</accession>
<feature type="transmembrane region" description="Helical" evidence="1">
    <location>
        <begin position="109"/>
        <end position="127"/>
    </location>
</feature>
<comment type="caution">
    <text evidence="3">The sequence shown here is derived from an EMBL/GenBank/DDBJ whole genome shotgun (WGS) entry which is preliminary data.</text>
</comment>
<dbReference type="Proteomes" id="UP000624701">
    <property type="component" value="Unassembled WGS sequence"/>
</dbReference>
<evidence type="ECO:0000259" key="2">
    <source>
        <dbReference type="Pfam" id="PF00534"/>
    </source>
</evidence>
<dbReference type="SUPFAM" id="SSF53756">
    <property type="entry name" value="UDP-Glycosyltransferase/glycogen phosphorylase"/>
    <property type="match status" value="1"/>
</dbReference>
<dbReference type="InterPro" id="IPR001296">
    <property type="entry name" value="Glyco_trans_1"/>
</dbReference>
<reference evidence="4" key="1">
    <citation type="journal article" date="2019" name="Int. J. Syst. Evol. Microbiol.">
        <title>The Global Catalogue of Microorganisms (GCM) 10K type strain sequencing project: providing services to taxonomists for standard genome sequencing and annotation.</title>
        <authorList>
            <consortium name="The Broad Institute Genomics Platform"/>
            <consortium name="The Broad Institute Genome Sequencing Center for Infectious Disease"/>
            <person name="Wu L."/>
            <person name="Ma J."/>
        </authorList>
    </citation>
    <scope>NUCLEOTIDE SEQUENCE [LARGE SCALE GENOMIC DNA]</scope>
    <source>
        <strain evidence="4">CCM 8681</strain>
    </source>
</reference>
<sequence>MGNNNKHVWLINQYATTPELNGDGHRHYYLAKEWQKKGYDVTLITSSYSHIGKRNNHFKGFFKIINNDIRTVLIKGNKYNNTNGISRMMSWVVFSFLLFFIPTKKLPKPDIIIVSSISLLPILNVHFQLKKKFKQSKFILEIRDIWPLTILEIGNYSSKNMLIKFLSYVEKLGYKKADYIVSLLMDANIHIENILGHKNFRYSWISNGYNLEDTSYYKPLDSNLKERIPKNKFVIGYAGALGTANAMETIIDVLKSLKEEDIVLCLIGDGNEKDNLIKRANNNSNTIFLNSVNKNQVQSFLEECDLLFFSSKNISIYKYGISANKTFDYMYASKPIILSAPTKNNAIELAKCGSVVPAENHEELRQVILEYYNKPIKERLLMGNNGKEYLLNNFTYQALALKYIEIFKEFYEIR</sequence>
<dbReference type="PANTHER" id="PTHR12526:SF622">
    <property type="entry name" value="GLYCOSYLTRANSFERASE (GROUP I)"/>
    <property type="match status" value="1"/>
</dbReference>
<dbReference type="RefSeq" id="WP_188373217.1">
    <property type="nucleotide sequence ID" value="NZ_BMDQ01000001.1"/>
</dbReference>
<name>A0ABQ2BXJ4_9FLAO</name>
<feature type="domain" description="Glycosyl transferase family 1" evidence="2">
    <location>
        <begin position="225"/>
        <end position="388"/>
    </location>
</feature>
<evidence type="ECO:0000313" key="4">
    <source>
        <dbReference type="Proteomes" id="UP000624701"/>
    </source>
</evidence>
<proteinExistence type="predicted"/>
<dbReference type="Gene3D" id="3.40.50.2000">
    <property type="entry name" value="Glycogen Phosphorylase B"/>
    <property type="match status" value="2"/>
</dbReference>
<keyword evidence="1" id="KW-0812">Transmembrane</keyword>
<keyword evidence="4" id="KW-1185">Reference proteome</keyword>
<dbReference type="Pfam" id="PF00534">
    <property type="entry name" value="Glycos_transf_1"/>
    <property type="match status" value="1"/>
</dbReference>
<dbReference type="EMBL" id="BMDQ01000001">
    <property type="protein sequence ID" value="GGI56292.1"/>
    <property type="molecule type" value="Genomic_DNA"/>
</dbReference>
<organism evidence="3 4">
    <name type="scientific">Winogradskyella haliclonae</name>
    <dbReference type="NCBI Taxonomy" id="2048558"/>
    <lineage>
        <taxon>Bacteria</taxon>
        <taxon>Pseudomonadati</taxon>
        <taxon>Bacteroidota</taxon>
        <taxon>Flavobacteriia</taxon>
        <taxon>Flavobacteriales</taxon>
        <taxon>Flavobacteriaceae</taxon>
        <taxon>Winogradskyella</taxon>
    </lineage>
</organism>
<dbReference type="PANTHER" id="PTHR12526">
    <property type="entry name" value="GLYCOSYLTRANSFERASE"/>
    <property type="match status" value="1"/>
</dbReference>
<evidence type="ECO:0000313" key="3">
    <source>
        <dbReference type="EMBL" id="GGI56292.1"/>
    </source>
</evidence>
<dbReference type="CDD" id="cd03794">
    <property type="entry name" value="GT4_WbuB-like"/>
    <property type="match status" value="1"/>
</dbReference>
<protein>
    <submittedName>
        <fullName evidence="3">Glycosyltransferase WbuB</fullName>
    </submittedName>
</protein>
<keyword evidence="1" id="KW-1133">Transmembrane helix</keyword>
<feature type="transmembrane region" description="Helical" evidence="1">
    <location>
        <begin position="85"/>
        <end position="103"/>
    </location>
</feature>
<keyword evidence="1" id="KW-0472">Membrane</keyword>
<gene>
    <name evidence="3" type="ORF">GCM10011444_06010</name>
</gene>